<dbReference type="KEGG" id="whj:H9Q79_04910"/>
<sequence>MKTNRYLKWSLLFFALWFLNLLLIHRLQITAVTGDLNLYSAESEEFREQAVSVKAYGKLLEFSGRYQIDQADAMTVFMVMNRFKLTDHTKMTEGEFRRGYRILMKYKPEEYALLREAYSAVWKGISWFPVAADSNGTTVTEFEDSWMSERSYQGERRHEGCDVFCAEQGQEGETPRGYYPVVSATDGFVEKIGWLPLGGYRIGIRSMNGGYFYYAHLYTYERDFQVGDAVKAGEVLGLMGDSGYGDEGTTGQFPVHLHFGIYFNTEDGREISVNPYSVLRVLEGNRKVHALAES</sequence>
<dbReference type="GO" id="GO:0004222">
    <property type="term" value="F:metalloendopeptidase activity"/>
    <property type="evidence" value="ECO:0007669"/>
    <property type="project" value="TreeGrafter"/>
</dbReference>
<name>A0A7G9GFQ3_9FIRM</name>
<dbReference type="PANTHER" id="PTHR21666:SF270">
    <property type="entry name" value="MUREIN HYDROLASE ACTIVATOR ENVC"/>
    <property type="match status" value="1"/>
</dbReference>
<gene>
    <name evidence="2" type="ORF">H9Q79_04910</name>
</gene>
<dbReference type="EMBL" id="CP060635">
    <property type="protein sequence ID" value="QNM09635.1"/>
    <property type="molecule type" value="Genomic_DNA"/>
</dbReference>
<reference evidence="2 3" key="1">
    <citation type="submission" date="2020-08" db="EMBL/GenBank/DDBJ databases">
        <authorList>
            <person name="Liu C."/>
            <person name="Sun Q."/>
        </authorList>
    </citation>
    <scope>NUCLEOTIDE SEQUENCE [LARGE SCALE GENOMIC DNA]</scope>
    <source>
        <strain evidence="2 3">NSJ-29</strain>
    </source>
</reference>
<proteinExistence type="predicted"/>
<dbReference type="SUPFAM" id="SSF51261">
    <property type="entry name" value="Duplicated hybrid motif"/>
    <property type="match status" value="1"/>
</dbReference>
<dbReference type="InterPro" id="IPR016047">
    <property type="entry name" value="M23ase_b-sheet_dom"/>
</dbReference>
<evidence type="ECO:0000313" key="2">
    <source>
        <dbReference type="EMBL" id="QNM09635.1"/>
    </source>
</evidence>
<feature type="domain" description="M23ase beta-sheet core" evidence="1">
    <location>
        <begin position="173"/>
        <end position="265"/>
    </location>
</feature>
<accession>A0A7G9GFQ3</accession>
<dbReference type="Gene3D" id="2.70.70.10">
    <property type="entry name" value="Glucose Permease (Domain IIA)"/>
    <property type="match status" value="1"/>
</dbReference>
<evidence type="ECO:0000259" key="1">
    <source>
        <dbReference type="Pfam" id="PF01551"/>
    </source>
</evidence>
<dbReference type="RefSeq" id="WP_249329304.1">
    <property type="nucleotide sequence ID" value="NZ_CP060635.1"/>
</dbReference>
<organism evidence="2 3">
    <name type="scientific">Wansuia hejianensis</name>
    <dbReference type="NCBI Taxonomy" id="2763667"/>
    <lineage>
        <taxon>Bacteria</taxon>
        <taxon>Bacillati</taxon>
        <taxon>Bacillota</taxon>
        <taxon>Clostridia</taxon>
        <taxon>Lachnospirales</taxon>
        <taxon>Lachnospiraceae</taxon>
        <taxon>Wansuia</taxon>
    </lineage>
</organism>
<dbReference type="Pfam" id="PF01551">
    <property type="entry name" value="Peptidase_M23"/>
    <property type="match status" value="1"/>
</dbReference>
<dbReference type="CDD" id="cd12797">
    <property type="entry name" value="M23_peptidase"/>
    <property type="match status" value="1"/>
</dbReference>
<dbReference type="AlphaFoldDB" id="A0A7G9GFQ3"/>
<dbReference type="Proteomes" id="UP000515860">
    <property type="component" value="Chromosome"/>
</dbReference>
<keyword evidence="3" id="KW-1185">Reference proteome</keyword>
<dbReference type="InterPro" id="IPR050570">
    <property type="entry name" value="Cell_wall_metabolism_enzyme"/>
</dbReference>
<dbReference type="InterPro" id="IPR011055">
    <property type="entry name" value="Dup_hybrid_motif"/>
</dbReference>
<dbReference type="PANTHER" id="PTHR21666">
    <property type="entry name" value="PEPTIDASE-RELATED"/>
    <property type="match status" value="1"/>
</dbReference>
<evidence type="ECO:0000313" key="3">
    <source>
        <dbReference type="Proteomes" id="UP000515860"/>
    </source>
</evidence>
<protein>
    <submittedName>
        <fullName evidence="2">M23 family metallopeptidase</fullName>
    </submittedName>
</protein>